<keyword evidence="3" id="KW-1185">Reference proteome</keyword>
<organism evidence="2 3">
    <name type="scientific">Nostocoides jenkinsii Ben 74</name>
    <dbReference type="NCBI Taxonomy" id="1193518"/>
    <lineage>
        <taxon>Bacteria</taxon>
        <taxon>Bacillati</taxon>
        <taxon>Actinomycetota</taxon>
        <taxon>Actinomycetes</taxon>
        <taxon>Micrococcales</taxon>
        <taxon>Intrasporangiaceae</taxon>
        <taxon>Nostocoides</taxon>
    </lineage>
</organism>
<dbReference type="Proteomes" id="UP000035720">
    <property type="component" value="Unassembled WGS sequence"/>
</dbReference>
<dbReference type="AlphaFoldDB" id="A0A077M9L6"/>
<dbReference type="EMBL" id="CAJC01000168">
    <property type="protein sequence ID" value="CCI54041.1"/>
    <property type="molecule type" value="Genomic_DNA"/>
</dbReference>
<evidence type="ECO:0000313" key="3">
    <source>
        <dbReference type="Proteomes" id="UP000035720"/>
    </source>
</evidence>
<proteinExistence type="predicted"/>
<evidence type="ECO:0000256" key="1">
    <source>
        <dbReference type="SAM" id="MobiDB-lite"/>
    </source>
</evidence>
<sequence>MTTLAHTAPNVASNTWESNLKY</sequence>
<feature type="region of interest" description="Disordered" evidence="1">
    <location>
        <begin position="1"/>
        <end position="22"/>
    </location>
</feature>
<protein>
    <submittedName>
        <fullName evidence="2">Uncharacterized protein</fullName>
    </submittedName>
</protein>
<comment type="caution">
    <text evidence="2">The sequence shown here is derived from an EMBL/GenBank/DDBJ whole genome shotgun (WGS) entry which is preliminary data.</text>
</comment>
<evidence type="ECO:0000313" key="2">
    <source>
        <dbReference type="EMBL" id="CCI54041.1"/>
    </source>
</evidence>
<accession>A0A077M9L6</accession>
<reference evidence="2 3" key="1">
    <citation type="journal article" date="2013" name="ISME J.">
        <title>A metabolic model for members of the genus Tetrasphaera involved in enhanced biological phosphorus removal.</title>
        <authorList>
            <person name="Kristiansen R."/>
            <person name="Nguyen H.T.T."/>
            <person name="Saunders A.M."/>
            <person name="Nielsen J.L."/>
            <person name="Wimmer R."/>
            <person name="Le V.Q."/>
            <person name="McIlroy S.J."/>
            <person name="Petrovski S."/>
            <person name="Seviour R.J."/>
            <person name="Calteau A."/>
            <person name="Nielsen K.L."/>
            <person name="Nielsen P.H."/>
        </authorList>
    </citation>
    <scope>NUCLEOTIDE SEQUENCE [LARGE SCALE GENOMIC DNA]</scope>
    <source>
        <strain evidence="2 3">Ben 74</strain>
    </source>
</reference>
<name>A0A077M9L6_9MICO</name>
<gene>
    <name evidence="2" type="ORF">BN13_560002</name>
</gene>